<evidence type="ECO:0000256" key="7">
    <source>
        <dbReference type="ARBA" id="ARBA00023136"/>
    </source>
</evidence>
<dbReference type="OrthoDB" id="5975154at2759"/>
<keyword evidence="18" id="KW-1185">Reference proteome</keyword>
<reference evidence="17 18" key="1">
    <citation type="submission" date="2020-06" db="EMBL/GenBank/DDBJ databases">
        <authorList>
            <person name="Li R."/>
            <person name="Bekaert M."/>
        </authorList>
    </citation>
    <scope>NUCLEOTIDE SEQUENCE [LARGE SCALE GENOMIC DNA]</scope>
    <source>
        <strain evidence="18">wild</strain>
    </source>
</reference>
<dbReference type="AlphaFoldDB" id="A0A6J8BBE6"/>
<keyword evidence="6 14" id="KW-0406">Ion transport</keyword>
<evidence type="ECO:0000259" key="16">
    <source>
        <dbReference type="Pfam" id="PF02932"/>
    </source>
</evidence>
<comment type="subcellular location">
    <subcellularLocation>
        <location evidence="13">Synaptic cell membrane</location>
        <topology evidence="13">Multi-pass membrane protein</topology>
    </subcellularLocation>
</comment>
<evidence type="ECO:0000313" key="17">
    <source>
        <dbReference type="EMBL" id="CAC5380933.1"/>
    </source>
</evidence>
<dbReference type="PRINTS" id="PR00254">
    <property type="entry name" value="NICOTINICR"/>
</dbReference>
<evidence type="ECO:0000256" key="14">
    <source>
        <dbReference type="RuleBase" id="RU000687"/>
    </source>
</evidence>
<dbReference type="GO" id="GO:0045211">
    <property type="term" value="C:postsynaptic membrane"/>
    <property type="evidence" value="ECO:0007669"/>
    <property type="project" value="InterPro"/>
</dbReference>
<evidence type="ECO:0000256" key="4">
    <source>
        <dbReference type="ARBA" id="ARBA00022989"/>
    </source>
</evidence>
<feature type="transmembrane region" description="Helical" evidence="14">
    <location>
        <begin position="295"/>
        <end position="314"/>
    </location>
</feature>
<dbReference type="InterPro" id="IPR002394">
    <property type="entry name" value="Nicotinic_acetylcholine_rcpt"/>
</dbReference>
<dbReference type="GO" id="GO:0004888">
    <property type="term" value="F:transmembrane signaling receptor activity"/>
    <property type="evidence" value="ECO:0007669"/>
    <property type="project" value="InterPro"/>
</dbReference>
<evidence type="ECO:0000256" key="5">
    <source>
        <dbReference type="ARBA" id="ARBA00023018"/>
    </source>
</evidence>
<evidence type="ECO:0000256" key="8">
    <source>
        <dbReference type="ARBA" id="ARBA00023157"/>
    </source>
</evidence>
<feature type="transmembrane region" description="Helical" evidence="14">
    <location>
        <begin position="471"/>
        <end position="491"/>
    </location>
</feature>
<dbReference type="InterPro" id="IPR006029">
    <property type="entry name" value="Neurotrans-gated_channel_TM"/>
</dbReference>
<keyword evidence="5" id="KW-0770">Synapse</keyword>
<dbReference type="Gene3D" id="2.70.170.10">
    <property type="entry name" value="Neurotransmitter-gated ion-channel ligand-binding domain"/>
    <property type="match status" value="1"/>
</dbReference>
<feature type="domain" description="Neurotransmitter-gated ion-channel transmembrane" evidence="16">
    <location>
        <begin position="237"/>
        <end position="487"/>
    </location>
</feature>
<evidence type="ECO:0000259" key="15">
    <source>
        <dbReference type="Pfam" id="PF02931"/>
    </source>
</evidence>
<gene>
    <name evidence="17" type="ORF">MCOR_16858</name>
</gene>
<accession>A0A6J8BBE6</accession>
<keyword evidence="4 14" id="KW-1133">Transmembrane helix</keyword>
<name>A0A6J8BBE6_MYTCO</name>
<dbReference type="InterPro" id="IPR018000">
    <property type="entry name" value="Neurotransmitter_ion_chnl_CS"/>
</dbReference>
<dbReference type="CDD" id="cd19064">
    <property type="entry name" value="LGIC_TM_nAChR"/>
    <property type="match status" value="1"/>
</dbReference>
<keyword evidence="7 14" id="KW-0472">Membrane</keyword>
<dbReference type="PRINTS" id="PR00252">
    <property type="entry name" value="NRIONCHANNEL"/>
</dbReference>
<dbReference type="FunFam" id="2.70.170.10:FF:000005">
    <property type="entry name" value="Neuronal nicotinic acetylcholine receptor alpha4 subunit"/>
    <property type="match status" value="1"/>
</dbReference>
<dbReference type="PROSITE" id="PS00236">
    <property type="entry name" value="NEUROTR_ION_CHANNEL"/>
    <property type="match status" value="1"/>
</dbReference>
<dbReference type="SUPFAM" id="SSF63712">
    <property type="entry name" value="Nicotinic receptor ligand binding domain-like"/>
    <property type="match status" value="1"/>
</dbReference>
<dbReference type="Pfam" id="PF02931">
    <property type="entry name" value="Neur_chan_LBD"/>
    <property type="match status" value="1"/>
</dbReference>
<feature type="transmembrane region" description="Helical" evidence="14">
    <location>
        <begin position="261"/>
        <end position="283"/>
    </location>
</feature>
<dbReference type="InterPro" id="IPR036719">
    <property type="entry name" value="Neuro-gated_channel_TM_sf"/>
</dbReference>
<keyword evidence="12 14" id="KW-0407">Ion channel</keyword>
<dbReference type="InterPro" id="IPR006202">
    <property type="entry name" value="Neur_chan_lig-bd"/>
</dbReference>
<protein>
    <submittedName>
        <fullName evidence="17">CHRNN</fullName>
    </submittedName>
</protein>
<dbReference type="CDD" id="cd19032">
    <property type="entry name" value="LGIC_ECD_nAChR_proto_beta-like"/>
    <property type="match status" value="1"/>
</dbReference>
<proteinExistence type="inferred from homology"/>
<dbReference type="SUPFAM" id="SSF90112">
    <property type="entry name" value="Neurotransmitter-gated ion-channel transmembrane pore"/>
    <property type="match status" value="1"/>
</dbReference>
<feature type="transmembrane region" description="Helical" evidence="14">
    <location>
        <begin position="231"/>
        <end position="255"/>
    </location>
</feature>
<sequence>MIIKSCRTTRHTRGLNSEDEVRLVNDLFEHGRYNPLIRPVRNVNDTLTVAFNVALSQLINIDEKNQIMKTNVWLQMFWHDYQIKWDPEEYGGVKNIRIDHAKMWKPDIVLFNNADGKYEVSYKSNVVLGHDGNHSWVPPAIYKSSCTIDVEYFPFDQQICEMKFGSWTYKGDQLKFSFYKNMDYVDPTDYLKSGTWDIIEFPGKIERINDSETKDYKYLIVFKFVLRRKTLFYTVNLIIPCVLVSFVSICVFALPADAGEKITLCISILLALVVFLLLISKILPPSLQIPLIAKYLLFTFIMNISAICLTVVVINRNYRTPRTHKMPYWVRFVFLNMLPKLLHLERPDHDTRWRSLHEQAALNKAKQLKRQQVQQNSYLSAEHYPLSSSRNSSRHSSTLDLTEFPHSNCRLNHMKCDIKAGNTENVPKRVTAELFKATEALSFITHHLEAENEFETVLDDWRYVALVLDRLLFYIFLIVTIGGTLGILMQAPHIFEYIDQDAIINAVIKRIDDTDNRQQSTVNVEKGQ</sequence>
<dbReference type="EMBL" id="CACVKT020002956">
    <property type="protein sequence ID" value="CAC5380933.1"/>
    <property type="molecule type" value="Genomic_DNA"/>
</dbReference>
<dbReference type="NCBIfam" id="TIGR00860">
    <property type="entry name" value="LIC"/>
    <property type="match status" value="1"/>
</dbReference>
<evidence type="ECO:0000256" key="9">
    <source>
        <dbReference type="ARBA" id="ARBA00023170"/>
    </source>
</evidence>
<dbReference type="FunFam" id="1.20.58.390:FF:000038">
    <property type="entry name" value="Acetylcholine receptor subunit beta-like 1"/>
    <property type="match status" value="1"/>
</dbReference>
<dbReference type="InterPro" id="IPR036734">
    <property type="entry name" value="Neur_chan_lig-bd_sf"/>
</dbReference>
<keyword evidence="10" id="KW-0325">Glycoprotein</keyword>
<dbReference type="Pfam" id="PF02932">
    <property type="entry name" value="Neur_chan_memb"/>
    <property type="match status" value="1"/>
</dbReference>
<evidence type="ECO:0000256" key="1">
    <source>
        <dbReference type="ARBA" id="ARBA00022448"/>
    </source>
</evidence>
<keyword evidence="3 14" id="KW-0812">Transmembrane</keyword>
<evidence type="ECO:0000256" key="11">
    <source>
        <dbReference type="ARBA" id="ARBA00023286"/>
    </source>
</evidence>
<dbReference type="Gene3D" id="1.20.58.390">
    <property type="entry name" value="Neurotransmitter-gated ion-channel transmembrane domain"/>
    <property type="match status" value="2"/>
</dbReference>
<dbReference type="GO" id="GO:0022848">
    <property type="term" value="F:acetylcholine-gated monoatomic cation-selective channel activity"/>
    <property type="evidence" value="ECO:0007669"/>
    <property type="project" value="InterPro"/>
</dbReference>
<evidence type="ECO:0000256" key="13">
    <source>
        <dbReference type="ARBA" id="ARBA00034099"/>
    </source>
</evidence>
<keyword evidence="2" id="KW-1003">Cell membrane</keyword>
<evidence type="ECO:0000256" key="6">
    <source>
        <dbReference type="ARBA" id="ARBA00023065"/>
    </source>
</evidence>
<keyword evidence="8" id="KW-1015">Disulfide bond</keyword>
<evidence type="ECO:0000256" key="3">
    <source>
        <dbReference type="ARBA" id="ARBA00022692"/>
    </source>
</evidence>
<dbReference type="InterPro" id="IPR006201">
    <property type="entry name" value="Neur_channel"/>
</dbReference>
<evidence type="ECO:0000313" key="18">
    <source>
        <dbReference type="Proteomes" id="UP000507470"/>
    </source>
</evidence>
<organism evidence="17 18">
    <name type="scientific">Mytilus coruscus</name>
    <name type="common">Sea mussel</name>
    <dbReference type="NCBI Taxonomy" id="42192"/>
    <lineage>
        <taxon>Eukaryota</taxon>
        <taxon>Metazoa</taxon>
        <taxon>Spiralia</taxon>
        <taxon>Lophotrochozoa</taxon>
        <taxon>Mollusca</taxon>
        <taxon>Bivalvia</taxon>
        <taxon>Autobranchia</taxon>
        <taxon>Pteriomorphia</taxon>
        <taxon>Mytilida</taxon>
        <taxon>Mytiloidea</taxon>
        <taxon>Mytilidae</taxon>
        <taxon>Mytilinae</taxon>
        <taxon>Mytilus</taxon>
    </lineage>
</organism>
<evidence type="ECO:0000256" key="2">
    <source>
        <dbReference type="ARBA" id="ARBA00022475"/>
    </source>
</evidence>
<keyword evidence="1 14" id="KW-0813">Transport</keyword>
<keyword evidence="11" id="KW-1071">Ligand-gated ion channel</keyword>
<keyword evidence="9" id="KW-0675">Receptor</keyword>
<comment type="similarity">
    <text evidence="14">Belongs to the ligand-gated ion channel (TC 1.A.9) family.</text>
</comment>
<feature type="domain" description="Neurotransmitter-gated ion-channel ligand-binding" evidence="15">
    <location>
        <begin position="21"/>
        <end position="230"/>
    </location>
</feature>
<evidence type="ECO:0000256" key="10">
    <source>
        <dbReference type="ARBA" id="ARBA00023180"/>
    </source>
</evidence>
<dbReference type="Proteomes" id="UP000507470">
    <property type="component" value="Unassembled WGS sequence"/>
</dbReference>
<evidence type="ECO:0000256" key="12">
    <source>
        <dbReference type="ARBA" id="ARBA00023303"/>
    </source>
</evidence>
<dbReference type="InterPro" id="IPR038050">
    <property type="entry name" value="Neuro_actylchol_rec"/>
</dbReference>
<dbReference type="PANTHER" id="PTHR18945">
    <property type="entry name" value="NEUROTRANSMITTER GATED ION CHANNEL"/>
    <property type="match status" value="1"/>
</dbReference>